<protein>
    <submittedName>
        <fullName evidence="2">Uncharacterized protein</fullName>
    </submittedName>
</protein>
<evidence type="ECO:0000256" key="1">
    <source>
        <dbReference type="SAM" id="MobiDB-lite"/>
    </source>
</evidence>
<dbReference type="Proteomes" id="UP000479710">
    <property type="component" value="Unassembled WGS sequence"/>
</dbReference>
<accession>A0A6G1D562</accession>
<dbReference type="AlphaFoldDB" id="A0A6G1D562"/>
<sequence>MATETAMRAAGANSGSKVAARTTESARARRGRGTEATPVFTEGGATRMSTTSQRTTSSARPKAHWPVAGSSSVGGRASLLYPGNMSRRQR</sequence>
<keyword evidence="3" id="KW-1185">Reference proteome</keyword>
<comment type="caution">
    <text evidence="2">The sequence shown here is derived from an EMBL/GenBank/DDBJ whole genome shotgun (WGS) entry which is preliminary data.</text>
</comment>
<reference evidence="2 3" key="1">
    <citation type="submission" date="2019-11" db="EMBL/GenBank/DDBJ databases">
        <title>Whole genome sequence of Oryza granulata.</title>
        <authorList>
            <person name="Li W."/>
        </authorList>
    </citation>
    <scope>NUCLEOTIDE SEQUENCE [LARGE SCALE GENOMIC DNA]</scope>
    <source>
        <strain evidence="3">cv. Menghai</strain>
        <tissue evidence="2">Leaf</tissue>
    </source>
</reference>
<name>A0A6G1D562_9ORYZ</name>
<evidence type="ECO:0000313" key="2">
    <source>
        <dbReference type="EMBL" id="KAF0907571.1"/>
    </source>
</evidence>
<evidence type="ECO:0000313" key="3">
    <source>
        <dbReference type="Proteomes" id="UP000479710"/>
    </source>
</evidence>
<feature type="region of interest" description="Disordered" evidence="1">
    <location>
        <begin position="1"/>
        <end position="90"/>
    </location>
</feature>
<proteinExistence type="predicted"/>
<gene>
    <name evidence="2" type="ORF">E2562_018378</name>
</gene>
<feature type="compositionally biased region" description="Low complexity" evidence="1">
    <location>
        <begin position="46"/>
        <end position="60"/>
    </location>
</feature>
<organism evidence="2 3">
    <name type="scientific">Oryza meyeriana var. granulata</name>
    <dbReference type="NCBI Taxonomy" id="110450"/>
    <lineage>
        <taxon>Eukaryota</taxon>
        <taxon>Viridiplantae</taxon>
        <taxon>Streptophyta</taxon>
        <taxon>Embryophyta</taxon>
        <taxon>Tracheophyta</taxon>
        <taxon>Spermatophyta</taxon>
        <taxon>Magnoliopsida</taxon>
        <taxon>Liliopsida</taxon>
        <taxon>Poales</taxon>
        <taxon>Poaceae</taxon>
        <taxon>BOP clade</taxon>
        <taxon>Oryzoideae</taxon>
        <taxon>Oryzeae</taxon>
        <taxon>Oryzinae</taxon>
        <taxon>Oryza</taxon>
        <taxon>Oryza meyeriana</taxon>
    </lineage>
</organism>
<dbReference type="EMBL" id="SPHZ02000007">
    <property type="protein sequence ID" value="KAF0907571.1"/>
    <property type="molecule type" value="Genomic_DNA"/>
</dbReference>
<feature type="compositionally biased region" description="Low complexity" evidence="1">
    <location>
        <begin position="67"/>
        <end position="78"/>
    </location>
</feature>